<dbReference type="InterPro" id="IPR053790">
    <property type="entry name" value="P5CR-like_CS"/>
</dbReference>
<sequence length="279" mass="29941">MDKKKIAFIGAGSMAEAMIAGIAESGTVGKRNIYAANRSNQSRLQELEENYGINGMLLDELPYSEIDAFILAMKPKDAQKALVNLKGKIKAEQAVISVIAGISSQFIEACLHDRQQVIRVMPNTSSTIGESATGVSPSPSASMENVWLAEELMASVGQVFRIKEEEMDLFTGIAGSGPAYFYYLMESIEETARANGMDIQTARKAGAQTILGAAKMILNGEEAPSELRRKVTSPNGTTAAGLDALNFNGGGYAIEQAILSAAKRSKEISEQFEESMLVK</sequence>
<dbReference type="InterPro" id="IPR036291">
    <property type="entry name" value="NAD(P)-bd_dom_sf"/>
</dbReference>
<dbReference type="InterPro" id="IPR028939">
    <property type="entry name" value="P5C_Rdtase_cat_N"/>
</dbReference>
<dbReference type="InterPro" id="IPR000304">
    <property type="entry name" value="Pyrroline-COOH_reductase"/>
</dbReference>
<keyword evidence="6 9" id="KW-0028">Amino-acid biosynthesis</keyword>
<dbReference type="HAMAP" id="MF_01925">
    <property type="entry name" value="P5C_reductase"/>
    <property type="match status" value="1"/>
</dbReference>
<evidence type="ECO:0000256" key="3">
    <source>
        <dbReference type="ARBA" id="ARBA00022857"/>
    </source>
</evidence>
<dbReference type="Gene3D" id="3.40.50.720">
    <property type="entry name" value="NAD(P)-binding Rossmann-like Domain"/>
    <property type="match status" value="1"/>
</dbReference>
<comment type="pathway">
    <text evidence="6 9">Amino-acid biosynthesis; L-proline biosynthesis; L-proline from L-glutamate 5-semialdehyde: step 1/1.</text>
</comment>
<dbReference type="GO" id="GO:0005737">
    <property type="term" value="C:cytoplasm"/>
    <property type="evidence" value="ECO:0007669"/>
    <property type="project" value="UniProtKB-SubCell"/>
</dbReference>
<evidence type="ECO:0000256" key="1">
    <source>
        <dbReference type="ARBA" id="ARBA00005525"/>
    </source>
</evidence>
<dbReference type="PROSITE" id="PS00521">
    <property type="entry name" value="P5CR"/>
    <property type="match status" value="1"/>
</dbReference>
<dbReference type="Proteomes" id="UP000434639">
    <property type="component" value="Unassembled WGS sequence"/>
</dbReference>
<evidence type="ECO:0000256" key="4">
    <source>
        <dbReference type="ARBA" id="ARBA00023002"/>
    </source>
</evidence>
<feature type="binding site" evidence="8">
    <location>
        <begin position="9"/>
        <end position="14"/>
    </location>
    <ligand>
        <name>NADP(+)</name>
        <dbReference type="ChEBI" id="CHEBI:58349"/>
    </ligand>
</feature>
<accession>A0A7X2S2E6</accession>
<dbReference type="GO" id="GO:0004735">
    <property type="term" value="F:pyrroline-5-carboxylate reductase activity"/>
    <property type="evidence" value="ECO:0007669"/>
    <property type="project" value="UniProtKB-UniRule"/>
</dbReference>
<keyword evidence="3 6" id="KW-0521">NADP</keyword>
<keyword evidence="6" id="KW-0963">Cytoplasm</keyword>
<dbReference type="Gene3D" id="1.10.3730.10">
    <property type="entry name" value="ProC C-terminal domain-like"/>
    <property type="match status" value="1"/>
</dbReference>
<evidence type="ECO:0000256" key="9">
    <source>
        <dbReference type="RuleBase" id="RU003903"/>
    </source>
</evidence>
<comment type="function">
    <text evidence="5 6">Catalyzes the reduction of 1-pyrroline-5-carboxylate (PCA) to L-proline.</text>
</comment>
<gene>
    <name evidence="6 12" type="primary">proC</name>
    <name evidence="12" type="ORF">GKZ89_01025</name>
</gene>
<comment type="similarity">
    <text evidence="1 6 9">Belongs to the pyrroline-5-carboxylate reductase family.</text>
</comment>
<evidence type="ECO:0000256" key="5">
    <source>
        <dbReference type="ARBA" id="ARBA00058118"/>
    </source>
</evidence>
<dbReference type="PIRSF" id="PIRSF000193">
    <property type="entry name" value="Pyrrol-5-carb_rd"/>
    <property type="match status" value="1"/>
</dbReference>
<feature type="domain" description="Pyrroline-5-carboxylate reductase catalytic N-terminal" evidence="10">
    <location>
        <begin position="5"/>
        <end position="101"/>
    </location>
</feature>
<dbReference type="Pfam" id="PF14748">
    <property type="entry name" value="P5CR_dimer"/>
    <property type="match status" value="1"/>
</dbReference>
<dbReference type="PANTHER" id="PTHR11645">
    <property type="entry name" value="PYRROLINE-5-CARBOXYLATE REDUCTASE"/>
    <property type="match status" value="1"/>
</dbReference>
<dbReference type="EMBL" id="WMIB01000001">
    <property type="protein sequence ID" value="MTH51971.1"/>
    <property type="molecule type" value="Genomic_DNA"/>
</dbReference>
<evidence type="ECO:0000313" key="12">
    <source>
        <dbReference type="EMBL" id="MTH51971.1"/>
    </source>
</evidence>
<evidence type="ECO:0000256" key="2">
    <source>
        <dbReference type="ARBA" id="ARBA00022650"/>
    </source>
</evidence>
<keyword evidence="13" id="KW-1185">Reference proteome</keyword>
<feature type="binding site" evidence="8">
    <location>
        <begin position="72"/>
        <end position="75"/>
    </location>
    <ligand>
        <name>NADP(+)</name>
        <dbReference type="ChEBI" id="CHEBI:58349"/>
    </ligand>
</feature>
<reference evidence="12 13" key="1">
    <citation type="journal article" date="2017" name="Int. J. Syst. Evol. Microbiol.">
        <title>Bacillus mangrovi sp. nov., isolated from a sediment sample from a mangrove forest.</title>
        <authorList>
            <person name="Gupta V."/>
            <person name="Singh P.K."/>
            <person name="Korpole S."/>
            <person name="Tanuku N.R.S."/>
            <person name="Pinnaka A.K."/>
        </authorList>
    </citation>
    <scope>NUCLEOTIDE SEQUENCE [LARGE SCALE GENOMIC DNA]</scope>
    <source>
        <strain evidence="12 13">KCTC 33872</strain>
    </source>
</reference>
<name>A0A7X2S2E6_9BACI</name>
<protein>
    <recommendedName>
        <fullName evidence="6 7">Pyrroline-5-carboxylate reductase</fullName>
        <shortName evidence="6">P5C reductase</shortName>
        <shortName evidence="6">P5CR</shortName>
        <ecNumber evidence="6 7">1.5.1.2</ecNumber>
    </recommendedName>
    <alternativeName>
        <fullName evidence="6">PCA reductase</fullName>
    </alternativeName>
</protein>
<feature type="domain" description="Pyrroline-5-carboxylate reductase dimerisation" evidence="11">
    <location>
        <begin position="164"/>
        <end position="267"/>
    </location>
</feature>
<evidence type="ECO:0000256" key="7">
    <source>
        <dbReference type="NCBIfam" id="TIGR00112"/>
    </source>
</evidence>
<dbReference type="FunFam" id="1.10.3730.10:FF:000001">
    <property type="entry name" value="Pyrroline-5-carboxylate reductase"/>
    <property type="match status" value="1"/>
</dbReference>
<comment type="caution">
    <text evidence="12">The sequence shown here is derived from an EMBL/GenBank/DDBJ whole genome shotgun (WGS) entry which is preliminary data.</text>
</comment>
<comment type="catalytic activity">
    <reaction evidence="6">
        <text>L-proline + NAD(+) = (S)-1-pyrroline-5-carboxylate + NADH + 2 H(+)</text>
        <dbReference type="Rhea" id="RHEA:14105"/>
        <dbReference type="ChEBI" id="CHEBI:15378"/>
        <dbReference type="ChEBI" id="CHEBI:17388"/>
        <dbReference type="ChEBI" id="CHEBI:57540"/>
        <dbReference type="ChEBI" id="CHEBI:57945"/>
        <dbReference type="ChEBI" id="CHEBI:60039"/>
        <dbReference type="EC" id="1.5.1.2"/>
    </reaction>
</comment>
<comment type="catalytic activity">
    <reaction evidence="6 9">
        <text>L-proline + NADP(+) = (S)-1-pyrroline-5-carboxylate + NADPH + 2 H(+)</text>
        <dbReference type="Rhea" id="RHEA:14109"/>
        <dbReference type="ChEBI" id="CHEBI:15378"/>
        <dbReference type="ChEBI" id="CHEBI:17388"/>
        <dbReference type="ChEBI" id="CHEBI:57783"/>
        <dbReference type="ChEBI" id="CHEBI:58349"/>
        <dbReference type="ChEBI" id="CHEBI:60039"/>
        <dbReference type="EC" id="1.5.1.2"/>
    </reaction>
</comment>
<dbReference type="UniPathway" id="UPA00098">
    <property type="reaction ID" value="UER00361"/>
</dbReference>
<organism evidence="12 13">
    <name type="scientific">Metabacillus mangrovi</name>
    <dbReference type="NCBI Taxonomy" id="1491830"/>
    <lineage>
        <taxon>Bacteria</taxon>
        <taxon>Bacillati</taxon>
        <taxon>Bacillota</taxon>
        <taxon>Bacilli</taxon>
        <taxon>Bacillales</taxon>
        <taxon>Bacillaceae</taxon>
        <taxon>Metabacillus</taxon>
    </lineage>
</organism>
<dbReference type="SUPFAM" id="SSF48179">
    <property type="entry name" value="6-phosphogluconate dehydrogenase C-terminal domain-like"/>
    <property type="match status" value="1"/>
</dbReference>
<dbReference type="EC" id="1.5.1.2" evidence="6 7"/>
<keyword evidence="2 6" id="KW-0641">Proline biosynthesis</keyword>
<dbReference type="AlphaFoldDB" id="A0A7X2S2E6"/>
<evidence type="ECO:0000259" key="11">
    <source>
        <dbReference type="Pfam" id="PF14748"/>
    </source>
</evidence>
<dbReference type="Pfam" id="PF03807">
    <property type="entry name" value="F420_oxidored"/>
    <property type="match status" value="1"/>
</dbReference>
<dbReference type="PANTHER" id="PTHR11645:SF49">
    <property type="entry name" value="PYRROLINE-5-CARBOXYLATE REDUCTASE 1"/>
    <property type="match status" value="1"/>
</dbReference>
<dbReference type="SUPFAM" id="SSF51735">
    <property type="entry name" value="NAD(P)-binding Rossmann-fold domains"/>
    <property type="match status" value="1"/>
</dbReference>
<evidence type="ECO:0000259" key="10">
    <source>
        <dbReference type="Pfam" id="PF03807"/>
    </source>
</evidence>
<dbReference type="InterPro" id="IPR029036">
    <property type="entry name" value="P5CR_dimer"/>
</dbReference>
<keyword evidence="4 6" id="KW-0560">Oxidoreductase</keyword>
<evidence type="ECO:0000256" key="6">
    <source>
        <dbReference type="HAMAP-Rule" id="MF_01925"/>
    </source>
</evidence>
<dbReference type="InterPro" id="IPR008927">
    <property type="entry name" value="6-PGluconate_DH-like_C_sf"/>
</dbReference>
<dbReference type="NCBIfam" id="TIGR00112">
    <property type="entry name" value="proC"/>
    <property type="match status" value="1"/>
</dbReference>
<evidence type="ECO:0000256" key="8">
    <source>
        <dbReference type="PIRSR" id="PIRSR000193-1"/>
    </source>
</evidence>
<proteinExistence type="inferred from homology"/>
<comment type="subcellular location">
    <subcellularLocation>
        <location evidence="6">Cytoplasm</location>
    </subcellularLocation>
</comment>
<dbReference type="GO" id="GO:0055129">
    <property type="term" value="P:L-proline biosynthetic process"/>
    <property type="evidence" value="ECO:0007669"/>
    <property type="project" value="UniProtKB-UniRule"/>
</dbReference>
<evidence type="ECO:0000313" key="13">
    <source>
        <dbReference type="Proteomes" id="UP000434639"/>
    </source>
</evidence>
<dbReference type="OrthoDB" id="9805754at2"/>